<protein>
    <submittedName>
        <fullName evidence="2">Uncharacterized protein</fullName>
    </submittedName>
</protein>
<dbReference type="AlphaFoldDB" id="A0ABD5YRE8"/>
<gene>
    <name evidence="2" type="ORF">ACFQL7_20100</name>
    <name evidence="3" type="ORF">ACFQL7_20875</name>
</gene>
<reference evidence="2" key="1">
    <citation type="journal article" date="2014" name="Int. J. Syst. Evol. Microbiol.">
        <title>Complete genome sequence of Corynebacterium casei LMG S-19264T (=DSM 44701T), isolated from a smear-ripened cheese.</title>
        <authorList>
            <consortium name="US DOE Joint Genome Institute (JGI-PGF)"/>
            <person name="Walter F."/>
            <person name="Albersmeier A."/>
            <person name="Kalinowski J."/>
            <person name="Ruckert C."/>
        </authorList>
    </citation>
    <scope>NUCLEOTIDE SEQUENCE [LARGE SCALE GENOMIC DNA]</scope>
    <source>
        <strain evidence="2">NBRC 107106</strain>
    </source>
</reference>
<proteinExistence type="predicted"/>
<organism evidence="2 4">
    <name type="scientific">Halocatena marina</name>
    <dbReference type="NCBI Taxonomy" id="2934937"/>
    <lineage>
        <taxon>Archaea</taxon>
        <taxon>Methanobacteriati</taxon>
        <taxon>Methanobacteriota</taxon>
        <taxon>Stenosarchaea group</taxon>
        <taxon>Halobacteria</taxon>
        <taxon>Halobacteriales</taxon>
        <taxon>Natronomonadaceae</taxon>
        <taxon>Halocatena</taxon>
    </lineage>
</organism>
<name>A0ABD5YRE8_9EURY</name>
<dbReference type="Proteomes" id="UP001596417">
    <property type="component" value="Unassembled WGS sequence"/>
</dbReference>
<dbReference type="EMBL" id="JBHTAX010000002">
    <property type="protein sequence ID" value="MFC7192008.1"/>
    <property type="molecule type" value="Genomic_DNA"/>
</dbReference>
<keyword evidence="4" id="KW-1185">Reference proteome</keyword>
<accession>A0ABD5YRE8</accession>
<feature type="region of interest" description="Disordered" evidence="1">
    <location>
        <begin position="25"/>
        <end position="55"/>
    </location>
</feature>
<feature type="compositionally biased region" description="Polar residues" evidence="1">
    <location>
        <begin position="25"/>
        <end position="37"/>
    </location>
</feature>
<dbReference type="EMBL" id="JBHTAX010000001">
    <property type="protein sequence ID" value="MFC7191856.1"/>
    <property type="molecule type" value="Genomic_DNA"/>
</dbReference>
<evidence type="ECO:0000256" key="1">
    <source>
        <dbReference type="SAM" id="MobiDB-lite"/>
    </source>
</evidence>
<evidence type="ECO:0000313" key="4">
    <source>
        <dbReference type="Proteomes" id="UP001596417"/>
    </source>
</evidence>
<comment type="caution">
    <text evidence="2">The sequence shown here is derived from an EMBL/GenBank/DDBJ whole genome shotgun (WGS) entry which is preliminary data.</text>
</comment>
<evidence type="ECO:0000313" key="2">
    <source>
        <dbReference type="EMBL" id="MFC7191856.1"/>
    </source>
</evidence>
<dbReference type="RefSeq" id="WP_264822316.1">
    <property type="nucleotide sequence ID" value="NZ_CP110249.1"/>
</dbReference>
<evidence type="ECO:0000313" key="3">
    <source>
        <dbReference type="EMBL" id="MFC7192008.1"/>
    </source>
</evidence>
<sequence>MTRLLPAQRRGATLAIKRMGHSSTILEPDTVSATNNYGKDEPADSGDSDSSEWSTVATEPVIRVYRNADSHEPELERTKGGRFNADNPTLLFRHDSKVESGMRVKYLDHTYEVDAMVTYDSHIEANSTLVNE</sequence>
<reference evidence="2" key="3">
    <citation type="submission" date="2024-09" db="EMBL/GenBank/DDBJ databases">
        <authorList>
            <person name="Sun Q."/>
        </authorList>
    </citation>
    <scope>NUCLEOTIDE SEQUENCE</scope>
    <source>
        <strain evidence="2">NBRC 107106</strain>
    </source>
</reference>
<reference evidence="4" key="2">
    <citation type="journal article" date="2019" name="Int. J. Syst. Evol. Microbiol.">
        <title>The Global Catalogue of Microorganisms (GCM) 10K type strain sequencing project: providing services to taxonomists for standard genome sequencing and annotation.</title>
        <authorList>
            <consortium name="The Broad Institute Genomics Platform"/>
            <consortium name="The Broad Institute Genome Sequencing Center for Infectious Disease"/>
            <person name="Wu L."/>
            <person name="Ma J."/>
        </authorList>
    </citation>
    <scope>NUCLEOTIDE SEQUENCE [LARGE SCALE GENOMIC DNA]</scope>
    <source>
        <strain evidence="4">RDMS1</strain>
    </source>
</reference>
<dbReference type="GeneID" id="76201646"/>